<sequence length="386" mass="41476">MTSPLMKALILDSNNKSAFVQAIPRPVPQAGEVLIRVHVVALNPVDSLYVANPLGTTGRTVGSDFSGTILETTSSRLRPGQKVAGFLQGACSVNDRPGAFAEFLVCPEDLLWTIPDSMTLEEAATVSLCALTAAQGLFYRLGLKAPFDWAQDESPKRDDSLVGGTASFTFFVYGASTSVGMYAAQLVRWSAKATGAVIRLIGAASPAKFPVLQAEPYGYDVLVDYRDSLWPQQVVASTGGTGVDYAYDCISEGQTVKLVGSTLRDGGKIAVVRSKEGGAFDSQGLDTQPIYGAVWEGLGVGIQYHKMLVPASAEAREFATCFYRWLSGQHRLVANPIRLMPGGMERIVPDGFALLGSGSMTDRPQPRHEPWMKPISGEKLVYRITD</sequence>
<keyword evidence="5" id="KW-1185">Reference proteome</keyword>
<dbReference type="InterPro" id="IPR047122">
    <property type="entry name" value="Trans-enoyl_RdTase-like"/>
</dbReference>
<dbReference type="Gene3D" id="3.40.50.720">
    <property type="entry name" value="NAD(P)-binding Rossmann-like Domain"/>
    <property type="match status" value="1"/>
</dbReference>
<reference evidence="4 5" key="1">
    <citation type="submission" date="2015-01" db="EMBL/GenBank/DDBJ databases">
        <title>The Genome Sequence of Exophiala spinifera CBS89968.</title>
        <authorList>
            <consortium name="The Broad Institute Genomics Platform"/>
            <person name="Cuomo C."/>
            <person name="de Hoog S."/>
            <person name="Gorbushina A."/>
            <person name="Stielow B."/>
            <person name="Teixiera M."/>
            <person name="Abouelleil A."/>
            <person name="Chapman S.B."/>
            <person name="Priest M."/>
            <person name="Young S.K."/>
            <person name="Wortman J."/>
            <person name="Nusbaum C."/>
            <person name="Birren B."/>
        </authorList>
    </citation>
    <scope>NUCLEOTIDE SEQUENCE [LARGE SCALE GENOMIC DNA]</scope>
    <source>
        <strain evidence="4 5">CBS 89968</strain>
    </source>
</reference>
<evidence type="ECO:0000313" key="5">
    <source>
        <dbReference type="Proteomes" id="UP000053328"/>
    </source>
</evidence>
<evidence type="ECO:0000313" key="4">
    <source>
        <dbReference type="EMBL" id="KIW12547.1"/>
    </source>
</evidence>
<feature type="domain" description="Enoyl reductase (ER)" evidence="3">
    <location>
        <begin position="12"/>
        <end position="334"/>
    </location>
</feature>
<dbReference type="RefSeq" id="XP_016232763.1">
    <property type="nucleotide sequence ID" value="XM_016384140.1"/>
</dbReference>
<name>A0A0D1ZI55_9EURO</name>
<proteinExistence type="inferred from homology"/>
<dbReference type="AlphaFoldDB" id="A0A0D1ZI55"/>
<dbReference type="PANTHER" id="PTHR45348:SF7">
    <property type="entry name" value="ZINC BINDING OXIDOREDUCTASE, PUTATIVE-RELATED"/>
    <property type="match status" value="1"/>
</dbReference>
<evidence type="ECO:0000256" key="1">
    <source>
        <dbReference type="ARBA" id="ARBA00008072"/>
    </source>
</evidence>
<accession>A0A0D1ZI55</accession>
<keyword evidence="2" id="KW-0560">Oxidoreductase</keyword>
<dbReference type="SMART" id="SM00829">
    <property type="entry name" value="PKS_ER"/>
    <property type="match status" value="1"/>
</dbReference>
<dbReference type="STRING" id="91928.A0A0D1ZI55"/>
<evidence type="ECO:0000259" key="3">
    <source>
        <dbReference type="SMART" id="SM00829"/>
    </source>
</evidence>
<dbReference type="VEuPathDB" id="FungiDB:PV08_09824"/>
<dbReference type="Gene3D" id="3.90.180.10">
    <property type="entry name" value="Medium-chain alcohol dehydrogenases, catalytic domain"/>
    <property type="match status" value="1"/>
</dbReference>
<organism evidence="4 5">
    <name type="scientific">Exophiala spinifera</name>
    <dbReference type="NCBI Taxonomy" id="91928"/>
    <lineage>
        <taxon>Eukaryota</taxon>
        <taxon>Fungi</taxon>
        <taxon>Dikarya</taxon>
        <taxon>Ascomycota</taxon>
        <taxon>Pezizomycotina</taxon>
        <taxon>Eurotiomycetes</taxon>
        <taxon>Chaetothyriomycetidae</taxon>
        <taxon>Chaetothyriales</taxon>
        <taxon>Herpotrichiellaceae</taxon>
        <taxon>Exophiala</taxon>
    </lineage>
</organism>
<dbReference type="GeneID" id="27336907"/>
<dbReference type="SUPFAM" id="SSF51735">
    <property type="entry name" value="NAD(P)-binding Rossmann-fold domains"/>
    <property type="match status" value="1"/>
</dbReference>
<dbReference type="EMBL" id="KN847498">
    <property type="protein sequence ID" value="KIW12547.1"/>
    <property type="molecule type" value="Genomic_DNA"/>
</dbReference>
<dbReference type="InterPro" id="IPR011032">
    <property type="entry name" value="GroES-like_sf"/>
</dbReference>
<dbReference type="HOGENOM" id="CLU_026673_16_1_1"/>
<dbReference type="OrthoDB" id="4479697at2759"/>
<dbReference type="InterPro" id="IPR036291">
    <property type="entry name" value="NAD(P)-bd_dom_sf"/>
</dbReference>
<dbReference type="Pfam" id="PF08240">
    <property type="entry name" value="ADH_N"/>
    <property type="match status" value="1"/>
</dbReference>
<dbReference type="CDD" id="cd08249">
    <property type="entry name" value="enoyl_reductase_like"/>
    <property type="match status" value="1"/>
</dbReference>
<dbReference type="Pfam" id="PF00107">
    <property type="entry name" value="ADH_zinc_N"/>
    <property type="match status" value="1"/>
</dbReference>
<evidence type="ECO:0000256" key="2">
    <source>
        <dbReference type="ARBA" id="ARBA00023002"/>
    </source>
</evidence>
<dbReference type="GO" id="GO:0016651">
    <property type="term" value="F:oxidoreductase activity, acting on NAD(P)H"/>
    <property type="evidence" value="ECO:0007669"/>
    <property type="project" value="InterPro"/>
</dbReference>
<dbReference type="InterPro" id="IPR020843">
    <property type="entry name" value="ER"/>
</dbReference>
<dbReference type="InterPro" id="IPR013154">
    <property type="entry name" value="ADH-like_N"/>
</dbReference>
<dbReference type="SUPFAM" id="SSF50129">
    <property type="entry name" value="GroES-like"/>
    <property type="match status" value="1"/>
</dbReference>
<gene>
    <name evidence="4" type="ORF">PV08_09824</name>
</gene>
<protein>
    <recommendedName>
        <fullName evidence="3">Enoyl reductase (ER) domain-containing protein</fullName>
    </recommendedName>
</protein>
<dbReference type="InterPro" id="IPR013149">
    <property type="entry name" value="ADH-like_C"/>
</dbReference>
<dbReference type="PANTHER" id="PTHR45348">
    <property type="entry name" value="HYPOTHETICAL OXIDOREDUCTASE (EUROFUNG)"/>
    <property type="match status" value="1"/>
</dbReference>
<dbReference type="Proteomes" id="UP000053328">
    <property type="component" value="Unassembled WGS sequence"/>
</dbReference>
<comment type="similarity">
    <text evidence="1">Belongs to the zinc-containing alcohol dehydrogenase family.</text>
</comment>